<dbReference type="GO" id="GO:0020037">
    <property type="term" value="F:heme binding"/>
    <property type="evidence" value="ECO:0007669"/>
    <property type="project" value="InterPro"/>
</dbReference>
<dbReference type="SUPFAM" id="SSF54768">
    <property type="entry name" value="dsRNA-binding domain-like"/>
    <property type="match status" value="1"/>
</dbReference>
<dbReference type="InterPro" id="IPR014720">
    <property type="entry name" value="dsRBD_dom"/>
</dbReference>
<feature type="compositionally biased region" description="Low complexity" evidence="2">
    <location>
        <begin position="32"/>
        <end position="43"/>
    </location>
</feature>
<dbReference type="EMBL" id="HACA01018561">
    <property type="protein sequence ID" value="CDW35922.1"/>
    <property type="molecule type" value="Transcribed_RNA"/>
</dbReference>
<dbReference type="GO" id="GO:0003725">
    <property type="term" value="F:double-stranded RNA binding"/>
    <property type="evidence" value="ECO:0007669"/>
    <property type="project" value="TreeGrafter"/>
</dbReference>
<sequence>MSQSNSNIKRSIDKNEDEESHPPVKFRRMEDNSSSSSSSNNGDSTDEDDDSSSSKSSSYQSSSSTAKSSSSSSDSERVPEEDEQHIKELADMLHDEDSKSEFVFPSTNESSSKVLHDDIFDDLMHYDASVAEAITNNHLESNRELIDRQMGLFEEENELEGGESLTSSFTGTSSSKPGSSPPPPPVEPPPQPPPPPPLDLPPLPADVERSLEENSHCDKEISLQNNEDLSVSKVKDGELKSDSKVLDSHHHDAQLPITMKECYKDINPKYGSDNLLNETNHCQSPSAPNRLNPINRNIIENKVEAVDLISNEVPLIEEEEKAEGVVNDPPQNGIKIPNNPRKNIDSNNECPSLNTERILCLKSTSSKPNLIKCLGDTEQSVHETVSDDDFDEEELDALVNGDVTVRKQEEQEEPTIAHEERIKIILDDRSKKNFFEVLPDGWIQVTHSSGMPIYLHRPSRVVSLSKPYFLGKGSVKHHAIPVSSIPCLSYKRGLEEEAEAKKRLEAELNDPDKLKNGCPIFPKARVQSIEEFAVSESLNSEQFREFCKGRFIFKELRIKKFNNWTDRRKFQKQVVKKSLKAAIDKTKQSLANDSSLKDIKNSGIPEIKSETNNTNPNKERPTLPEGTKVLSVPMIELEPLDGNSDNASALNQKVVKKSRKEWIINPVGKSMVCILHEYIQQCLKTQPTYRFEEMESSATPYSATVIINGMEYGRGFGTSKKIAKSEAARITIGILIPEIKNSIPSKSQEGEVDAPDLSFFDDIRIEDPRVNELCSRTSEPSPYTILLNCLQRNYGLGDLNITTELKPLRNKKNEFTMRVDKREVKVVCKNKRDGKQLASQKLLQLLHPHVKSWGSLLSLYGNRAARIQKVKKAKESEVTELQSRSSADAAPSIAILEKLRKEMLNLRAARNAMAPIGKFVMPLSSTTPSGCKIERINL</sequence>
<feature type="compositionally biased region" description="Basic and acidic residues" evidence="2">
    <location>
        <begin position="206"/>
        <end position="221"/>
    </location>
</feature>
<dbReference type="OrthoDB" id="112668at2759"/>
<dbReference type="PROSITE" id="PS50137">
    <property type="entry name" value="DS_RBD"/>
    <property type="match status" value="1"/>
</dbReference>
<dbReference type="Gene3D" id="3.30.160.590">
    <property type="match status" value="1"/>
</dbReference>
<dbReference type="EMBL" id="HACA01018562">
    <property type="protein sequence ID" value="CDW35923.1"/>
    <property type="molecule type" value="Transcribed_RNA"/>
</dbReference>
<dbReference type="GO" id="GO:0070878">
    <property type="term" value="F:primary miRNA binding"/>
    <property type="evidence" value="ECO:0007669"/>
    <property type="project" value="TreeGrafter"/>
</dbReference>
<reference evidence="4" key="1">
    <citation type="submission" date="2014-05" db="EMBL/GenBank/DDBJ databases">
        <authorList>
            <person name="Chronopoulou M."/>
        </authorList>
    </citation>
    <scope>NUCLEOTIDE SEQUENCE</scope>
    <source>
        <tissue evidence="4">Whole organism</tissue>
    </source>
</reference>
<feature type="region of interest" description="Disordered" evidence="2">
    <location>
        <begin position="601"/>
        <end position="625"/>
    </location>
</feature>
<evidence type="ECO:0000313" key="4">
    <source>
        <dbReference type="EMBL" id="CDW35923.1"/>
    </source>
</evidence>
<dbReference type="InterPro" id="IPR040375">
    <property type="entry name" value="DGCR8"/>
</dbReference>
<feature type="domain" description="DRBM" evidence="3">
    <location>
        <begin position="670"/>
        <end position="737"/>
    </location>
</feature>
<accession>A0A0K2UCG2</accession>
<dbReference type="AlphaFoldDB" id="A0A0K2UCG2"/>
<dbReference type="GO" id="GO:0070877">
    <property type="term" value="C:microprocessor complex"/>
    <property type="evidence" value="ECO:0007669"/>
    <property type="project" value="InterPro"/>
</dbReference>
<organism evidence="4">
    <name type="scientific">Lepeophtheirus salmonis</name>
    <name type="common">Salmon louse</name>
    <name type="synonym">Caligus salmonis</name>
    <dbReference type="NCBI Taxonomy" id="72036"/>
    <lineage>
        <taxon>Eukaryota</taxon>
        <taxon>Metazoa</taxon>
        <taxon>Ecdysozoa</taxon>
        <taxon>Arthropoda</taxon>
        <taxon>Crustacea</taxon>
        <taxon>Multicrustacea</taxon>
        <taxon>Hexanauplia</taxon>
        <taxon>Copepoda</taxon>
        <taxon>Siphonostomatoida</taxon>
        <taxon>Caligidae</taxon>
        <taxon>Lepeophtheirus</taxon>
    </lineage>
</organism>
<evidence type="ECO:0000256" key="1">
    <source>
        <dbReference type="PROSITE-ProRule" id="PRU00266"/>
    </source>
</evidence>
<feature type="region of interest" description="Disordered" evidence="2">
    <location>
        <begin position="1"/>
        <end position="113"/>
    </location>
</feature>
<feature type="compositionally biased region" description="Pro residues" evidence="2">
    <location>
        <begin position="179"/>
        <end position="204"/>
    </location>
</feature>
<feature type="compositionally biased region" description="Low complexity" evidence="2">
    <location>
        <begin position="162"/>
        <end position="178"/>
    </location>
</feature>
<proteinExistence type="predicted"/>
<dbReference type="PANTHER" id="PTHR13482:SF3">
    <property type="entry name" value="MICROPROCESSOR COMPLEX SUBUNIT DGCR8"/>
    <property type="match status" value="1"/>
</dbReference>
<dbReference type="CDD" id="cd19868">
    <property type="entry name" value="DSRM_DGCR8_rpt2"/>
    <property type="match status" value="1"/>
</dbReference>
<dbReference type="GO" id="GO:0031053">
    <property type="term" value="P:primary miRNA processing"/>
    <property type="evidence" value="ECO:0007669"/>
    <property type="project" value="InterPro"/>
</dbReference>
<dbReference type="FunFam" id="3.30.160.20:FF:000021">
    <property type="entry name" value="Microprocessor complex subunit DGCR8"/>
    <property type="match status" value="1"/>
</dbReference>
<keyword evidence="1" id="KW-0694">RNA-binding</keyword>
<dbReference type="Gene3D" id="2.20.70.10">
    <property type="match status" value="1"/>
</dbReference>
<dbReference type="SMART" id="SM00358">
    <property type="entry name" value="DSRM"/>
    <property type="match status" value="1"/>
</dbReference>
<name>A0A0K2UCG2_LEPSM</name>
<feature type="compositionally biased region" description="Basic and acidic residues" evidence="2">
    <location>
        <begin position="74"/>
        <end position="100"/>
    </location>
</feature>
<dbReference type="Gene3D" id="3.30.160.20">
    <property type="match status" value="2"/>
</dbReference>
<protein>
    <recommendedName>
        <fullName evidence="3">DRBM domain-containing protein</fullName>
    </recommendedName>
</protein>
<evidence type="ECO:0000256" key="2">
    <source>
        <dbReference type="SAM" id="MobiDB-lite"/>
    </source>
</evidence>
<dbReference type="PANTHER" id="PTHR13482">
    <property type="entry name" value="MICRORNA PROCESSOR COMPLEX SUBUNIT DGCR8"/>
    <property type="match status" value="1"/>
</dbReference>
<dbReference type="Pfam" id="PF00035">
    <property type="entry name" value="dsrm"/>
    <property type="match status" value="1"/>
</dbReference>
<evidence type="ECO:0000259" key="3">
    <source>
        <dbReference type="PROSITE" id="PS50137"/>
    </source>
</evidence>
<feature type="compositionally biased region" description="Low complexity" evidence="2">
    <location>
        <begin position="53"/>
        <end position="73"/>
    </location>
</feature>
<feature type="region of interest" description="Disordered" evidence="2">
    <location>
        <begin position="150"/>
        <end position="229"/>
    </location>
</feature>
<feature type="region of interest" description="Disordered" evidence="2">
    <location>
        <begin position="321"/>
        <end position="347"/>
    </location>
</feature>
<dbReference type="GO" id="GO:0042802">
    <property type="term" value="F:identical protein binding"/>
    <property type="evidence" value="ECO:0007669"/>
    <property type="project" value="InterPro"/>
</dbReference>
<dbReference type="CDD" id="cd19867">
    <property type="entry name" value="DSRM_DGCR8_rpt1"/>
    <property type="match status" value="1"/>
</dbReference>